<dbReference type="InterPro" id="IPR035911">
    <property type="entry name" value="MurE/MurF_N"/>
</dbReference>
<dbReference type="GO" id="GO:0005737">
    <property type="term" value="C:cytoplasm"/>
    <property type="evidence" value="ECO:0007669"/>
    <property type="project" value="UniProtKB-SubCell"/>
</dbReference>
<keyword evidence="13" id="KW-1185">Reference proteome</keyword>
<feature type="binding site" evidence="7">
    <location>
        <position position="429"/>
    </location>
    <ligand>
        <name>meso-2,6-diaminopimelate</name>
        <dbReference type="ChEBI" id="CHEBI:57791"/>
    </ligand>
</feature>
<evidence type="ECO:0000259" key="11">
    <source>
        <dbReference type="Pfam" id="PF08245"/>
    </source>
</evidence>
<dbReference type="UniPathway" id="UPA00219"/>
<feature type="modified residue" description="N6-carboxylysine" evidence="7">
    <location>
        <position position="193"/>
    </location>
</feature>
<keyword evidence="5 7" id="KW-0131">Cell cycle</keyword>
<dbReference type="GO" id="GO:0008765">
    <property type="term" value="F:UDP-N-acetylmuramoylalanyl-D-glutamate-2,6-diaminopimelate ligase activity"/>
    <property type="evidence" value="ECO:0007669"/>
    <property type="project" value="UniProtKB-UniRule"/>
</dbReference>
<proteinExistence type="inferred from homology"/>
<comment type="function">
    <text evidence="7">Catalyzes the addition of meso-diaminopimelic acid to the nucleotide precursor UDP-N-acetylmuramoyl-L-alanyl-D-glutamate (UMAG) in the biosynthesis of bacterial cell-wall peptidoglycan.</text>
</comment>
<dbReference type="NCBIfam" id="NF001126">
    <property type="entry name" value="PRK00139.1-4"/>
    <property type="match status" value="1"/>
</dbReference>
<comment type="pathway">
    <text evidence="7 8">Cell wall biogenesis; peptidoglycan biosynthesis.</text>
</comment>
<comment type="catalytic activity">
    <reaction evidence="7">
        <text>UDP-N-acetyl-alpha-D-muramoyl-L-alanyl-D-glutamate + meso-2,6-diaminopimelate + ATP = UDP-N-acetyl-alpha-D-muramoyl-L-alanyl-gamma-D-glutamyl-meso-2,6-diaminopimelate + ADP + phosphate + H(+)</text>
        <dbReference type="Rhea" id="RHEA:23676"/>
        <dbReference type="ChEBI" id="CHEBI:15378"/>
        <dbReference type="ChEBI" id="CHEBI:30616"/>
        <dbReference type="ChEBI" id="CHEBI:43474"/>
        <dbReference type="ChEBI" id="CHEBI:57791"/>
        <dbReference type="ChEBI" id="CHEBI:83900"/>
        <dbReference type="ChEBI" id="CHEBI:83905"/>
        <dbReference type="ChEBI" id="CHEBI:456216"/>
        <dbReference type="EC" id="6.3.2.13"/>
    </reaction>
</comment>
<feature type="domain" description="Mur ligase N-terminal catalytic" evidence="9">
    <location>
        <begin position="2"/>
        <end position="72"/>
    </location>
</feature>
<gene>
    <name evidence="7" type="primary">murE</name>
    <name evidence="12" type="ORF">SAMN05216548_104194</name>
</gene>
<feature type="binding site" evidence="7">
    <location>
        <begin position="381"/>
        <end position="384"/>
    </location>
    <ligand>
        <name>meso-2,6-diaminopimelate</name>
        <dbReference type="ChEBI" id="CHEBI:57791"/>
    </ligand>
</feature>
<dbReference type="GO" id="GO:0071555">
    <property type="term" value="P:cell wall organization"/>
    <property type="evidence" value="ECO:0007669"/>
    <property type="project" value="UniProtKB-KW"/>
</dbReference>
<dbReference type="Gene3D" id="3.40.1190.10">
    <property type="entry name" value="Mur-like, catalytic domain"/>
    <property type="match status" value="1"/>
</dbReference>
<dbReference type="STRING" id="1855383.SAMN05216548_104194"/>
<keyword evidence="7" id="KW-0067">ATP-binding</keyword>
<dbReference type="OrthoDB" id="9800958at2"/>
<protein>
    <recommendedName>
        <fullName evidence="7">UDP-N-acetylmuramoyl-L-alanyl-D-glutamate--2,6-diaminopimelate ligase</fullName>
        <ecNumber evidence="7">6.3.2.13</ecNumber>
    </recommendedName>
    <alternativeName>
        <fullName evidence="7">Meso-A2pm-adding enzyme</fullName>
    </alternativeName>
    <alternativeName>
        <fullName evidence="7">Meso-diaminopimelate-adding enzyme</fullName>
    </alternativeName>
    <alternativeName>
        <fullName evidence="7">UDP-MurNAc-L-Ala-D-Glu:meso-diaminopimelate ligase</fullName>
    </alternativeName>
    <alternativeName>
        <fullName evidence="7">UDP-MurNAc-tripeptide synthetase</fullName>
    </alternativeName>
    <alternativeName>
        <fullName evidence="7">UDP-N-acetylmuramyl-tripeptide synthetase</fullName>
    </alternativeName>
</protein>
<feature type="binding site" evidence="7">
    <location>
        <position position="5"/>
    </location>
    <ligand>
        <name>UDP-N-acetyl-alpha-D-muramoyl-L-alanyl-D-glutamate</name>
        <dbReference type="ChEBI" id="CHEBI:83900"/>
    </ligand>
</feature>
<feature type="domain" description="Mur ligase C-terminal" evidence="10">
    <location>
        <begin position="307"/>
        <end position="431"/>
    </location>
</feature>
<evidence type="ECO:0000256" key="8">
    <source>
        <dbReference type="RuleBase" id="RU004135"/>
    </source>
</evidence>
<dbReference type="SUPFAM" id="SSF63418">
    <property type="entry name" value="MurE/MurF N-terminal domain"/>
    <property type="match status" value="1"/>
</dbReference>
<keyword evidence="7" id="KW-0963">Cytoplasm</keyword>
<dbReference type="SUPFAM" id="SSF53623">
    <property type="entry name" value="MurD-like peptide ligases, catalytic domain"/>
    <property type="match status" value="1"/>
</dbReference>
<dbReference type="Pfam" id="PF02875">
    <property type="entry name" value="Mur_ligase_C"/>
    <property type="match status" value="1"/>
</dbReference>
<feature type="binding site" evidence="7">
    <location>
        <position position="159"/>
    </location>
    <ligand>
        <name>UDP-N-acetyl-alpha-D-muramoyl-L-alanyl-D-glutamate</name>
        <dbReference type="ChEBI" id="CHEBI:83900"/>
    </ligand>
</feature>
<reference evidence="12 13" key="1">
    <citation type="submission" date="2016-10" db="EMBL/GenBank/DDBJ databases">
        <authorList>
            <person name="de Groot N.N."/>
        </authorList>
    </citation>
    <scope>NUCLEOTIDE SEQUENCE [LARGE SCALE GENOMIC DNA]</scope>
    <source>
        <strain evidence="12 13">A52C2</strain>
    </source>
</reference>
<dbReference type="InterPro" id="IPR004101">
    <property type="entry name" value="Mur_ligase_C"/>
</dbReference>
<feature type="binding site" evidence="7">
    <location>
        <position position="433"/>
    </location>
    <ligand>
        <name>meso-2,6-diaminopimelate</name>
        <dbReference type="ChEBI" id="CHEBI:57791"/>
    </ligand>
</feature>
<evidence type="ECO:0000256" key="3">
    <source>
        <dbReference type="ARBA" id="ARBA00022960"/>
    </source>
</evidence>
<comment type="subcellular location">
    <subcellularLocation>
        <location evidence="7 8">Cytoplasm</location>
    </subcellularLocation>
</comment>
<comment type="PTM">
    <text evidence="7">Carboxylation is probably crucial for Mg(2+) binding and, consequently, for the gamma-phosphate positioning of ATP.</text>
</comment>
<sequence length="463" mass="48822">MTADSRAVKPGFLFAALPGERADGARFVSQAIEAGAAAILIGDQPLEGKISVPLIRSADPRRALALAAARFYERQPKTVIAVTGTNGKTSVAVFVRQIWQKAGFRAASLGTIGLIAPDGSVRPSLTTPDPVSLHQMLADLADDNVTHLSMEASSHGLQQRRLDGVRLSAGAFTNLTRDHLDYHRTLEDYLRAKLRLFDTLLEEGSHIVVDADEPQAETIRMIAKKRGEIFGSIGRKGETLKLVSVTRMSDGVRLVVEAEGERHYVPLPLVGDFQVSNALVAAALAIATGVPTKVALEALADLKGASGRLELIGSHPSGAQVFVDYAHTPEALAKALQALRAHAEGRLVVIFGAGGDRDTGKRPLMGKAAAGNADHVIVTDDNPRSEDPAAIRKAVLAAAPGAEEIGDRREAIRHAVAGLNKGDVLLVAGKGHETGQTIGDKVLPFSDQQEVRDALAAIAGGSE</sequence>
<name>A0A1H9FT06_9HYPH</name>
<dbReference type="EMBL" id="FOFG01000004">
    <property type="protein sequence ID" value="SEQ40633.1"/>
    <property type="molecule type" value="Genomic_DNA"/>
</dbReference>
<dbReference type="Gene3D" id="3.40.1390.10">
    <property type="entry name" value="MurE/MurF, N-terminal domain"/>
    <property type="match status" value="1"/>
</dbReference>
<keyword evidence="3 7" id="KW-0133">Cell shape</keyword>
<dbReference type="AlphaFoldDB" id="A0A1H9FT06"/>
<keyword evidence="7" id="KW-0460">Magnesium</keyword>
<keyword evidence="4 7" id="KW-0573">Peptidoglycan synthesis</keyword>
<comment type="similarity">
    <text evidence="1 7">Belongs to the MurCDEF family. MurE subfamily.</text>
</comment>
<evidence type="ECO:0000256" key="6">
    <source>
        <dbReference type="ARBA" id="ARBA00023316"/>
    </source>
</evidence>
<dbReference type="Gene3D" id="3.90.190.20">
    <property type="entry name" value="Mur ligase, C-terminal domain"/>
    <property type="match status" value="1"/>
</dbReference>
<feature type="binding site" evidence="7">
    <location>
        <position position="357"/>
    </location>
    <ligand>
        <name>meso-2,6-diaminopimelate</name>
        <dbReference type="ChEBI" id="CHEBI:57791"/>
    </ligand>
</feature>
<dbReference type="PANTHER" id="PTHR23135:SF4">
    <property type="entry name" value="UDP-N-ACETYLMURAMOYL-L-ALANYL-D-GLUTAMATE--2,6-DIAMINOPIMELATE LIGASE MURE HOMOLOG, CHLOROPLASTIC"/>
    <property type="match status" value="1"/>
</dbReference>
<evidence type="ECO:0000313" key="12">
    <source>
        <dbReference type="EMBL" id="SEQ40633.1"/>
    </source>
</evidence>
<feature type="binding site" evidence="7">
    <location>
        <position position="153"/>
    </location>
    <ligand>
        <name>UDP-N-acetyl-alpha-D-muramoyl-L-alanyl-D-glutamate</name>
        <dbReference type="ChEBI" id="CHEBI:83900"/>
    </ligand>
</feature>
<feature type="binding site" evidence="7">
    <location>
        <begin position="126"/>
        <end position="127"/>
    </location>
    <ligand>
        <name>UDP-N-acetyl-alpha-D-muramoyl-L-alanyl-D-glutamate</name>
        <dbReference type="ChEBI" id="CHEBI:83900"/>
    </ligand>
</feature>
<dbReference type="GO" id="GO:0008360">
    <property type="term" value="P:regulation of cell shape"/>
    <property type="evidence" value="ECO:0007669"/>
    <property type="project" value="UniProtKB-KW"/>
</dbReference>
<dbReference type="GO" id="GO:0000287">
    <property type="term" value="F:magnesium ion binding"/>
    <property type="evidence" value="ECO:0007669"/>
    <property type="project" value="UniProtKB-UniRule"/>
</dbReference>
<evidence type="ECO:0000256" key="2">
    <source>
        <dbReference type="ARBA" id="ARBA00022618"/>
    </source>
</evidence>
<dbReference type="GO" id="GO:0051301">
    <property type="term" value="P:cell division"/>
    <property type="evidence" value="ECO:0007669"/>
    <property type="project" value="UniProtKB-KW"/>
</dbReference>
<comment type="caution">
    <text evidence="7">Lacks conserved residue(s) required for the propagation of feature annotation.</text>
</comment>
<feature type="binding site" evidence="7">
    <location>
        <begin position="84"/>
        <end position="90"/>
    </location>
    <ligand>
        <name>ATP</name>
        <dbReference type="ChEBI" id="CHEBI:30616"/>
    </ligand>
</feature>
<dbReference type="GO" id="GO:0005524">
    <property type="term" value="F:ATP binding"/>
    <property type="evidence" value="ECO:0007669"/>
    <property type="project" value="UniProtKB-UniRule"/>
</dbReference>
<accession>A0A1H9FT06</accession>
<evidence type="ECO:0000313" key="13">
    <source>
        <dbReference type="Proteomes" id="UP000199647"/>
    </source>
</evidence>
<dbReference type="RefSeq" id="WP_092496059.1">
    <property type="nucleotide sequence ID" value="NZ_FOFG01000004.1"/>
</dbReference>
<dbReference type="InterPro" id="IPR036615">
    <property type="entry name" value="Mur_ligase_C_dom_sf"/>
</dbReference>
<keyword evidence="7 12" id="KW-0436">Ligase</keyword>
<dbReference type="InterPro" id="IPR000713">
    <property type="entry name" value="Mur_ligase_N"/>
</dbReference>
<dbReference type="SUPFAM" id="SSF53244">
    <property type="entry name" value="MurD-like peptide ligases, peptide-binding domain"/>
    <property type="match status" value="1"/>
</dbReference>
<dbReference type="PANTHER" id="PTHR23135">
    <property type="entry name" value="MUR LIGASE FAMILY MEMBER"/>
    <property type="match status" value="1"/>
</dbReference>
<evidence type="ECO:0000256" key="1">
    <source>
        <dbReference type="ARBA" id="ARBA00005898"/>
    </source>
</evidence>
<dbReference type="InterPro" id="IPR036565">
    <property type="entry name" value="Mur-like_cat_sf"/>
</dbReference>
<feature type="binding site" evidence="7">
    <location>
        <position position="161"/>
    </location>
    <ligand>
        <name>UDP-N-acetyl-alpha-D-muramoyl-L-alanyl-D-glutamate</name>
        <dbReference type="ChEBI" id="CHEBI:83900"/>
    </ligand>
</feature>
<dbReference type="HAMAP" id="MF_00208">
    <property type="entry name" value="MurE"/>
    <property type="match status" value="1"/>
</dbReference>
<evidence type="ECO:0000256" key="7">
    <source>
        <dbReference type="HAMAP-Rule" id="MF_00208"/>
    </source>
</evidence>
<dbReference type="GO" id="GO:0009252">
    <property type="term" value="P:peptidoglycan biosynthetic process"/>
    <property type="evidence" value="ECO:0007669"/>
    <property type="project" value="UniProtKB-UniRule"/>
</dbReference>
<dbReference type="Pfam" id="PF08245">
    <property type="entry name" value="Mur_ligase_M"/>
    <property type="match status" value="1"/>
</dbReference>
<keyword evidence="6 7" id="KW-0961">Cell wall biogenesis/degradation</keyword>
<evidence type="ECO:0000259" key="9">
    <source>
        <dbReference type="Pfam" id="PF01225"/>
    </source>
</evidence>
<keyword evidence="7" id="KW-0547">Nucleotide-binding</keyword>
<dbReference type="EC" id="6.3.2.13" evidence="7"/>
<comment type="cofactor">
    <cofactor evidence="7">
        <name>Mg(2+)</name>
        <dbReference type="ChEBI" id="CHEBI:18420"/>
    </cofactor>
</comment>
<evidence type="ECO:0000256" key="5">
    <source>
        <dbReference type="ARBA" id="ARBA00023306"/>
    </source>
</evidence>
<feature type="short sequence motif" description="Meso-diaminopimelate recognition motif" evidence="7">
    <location>
        <begin position="381"/>
        <end position="384"/>
    </location>
</feature>
<evidence type="ECO:0000256" key="4">
    <source>
        <dbReference type="ARBA" id="ARBA00022984"/>
    </source>
</evidence>
<evidence type="ECO:0000259" key="10">
    <source>
        <dbReference type="Pfam" id="PF02875"/>
    </source>
</evidence>
<dbReference type="Proteomes" id="UP000199647">
    <property type="component" value="Unassembled WGS sequence"/>
</dbReference>
<dbReference type="Pfam" id="PF01225">
    <property type="entry name" value="Mur_ligase"/>
    <property type="match status" value="1"/>
</dbReference>
<dbReference type="NCBIfam" id="TIGR01085">
    <property type="entry name" value="murE"/>
    <property type="match status" value="1"/>
</dbReference>
<dbReference type="InterPro" id="IPR005761">
    <property type="entry name" value="UDP-N-AcMur-Glu-dNH2Pim_ligase"/>
</dbReference>
<dbReference type="NCBIfam" id="NF001124">
    <property type="entry name" value="PRK00139.1-2"/>
    <property type="match status" value="1"/>
</dbReference>
<feature type="domain" description="Mur ligase central" evidence="11">
    <location>
        <begin position="82"/>
        <end position="285"/>
    </location>
</feature>
<keyword evidence="2 7" id="KW-0132">Cell division</keyword>
<organism evidence="12 13">
    <name type="scientific">Faunimonas pinastri</name>
    <dbReference type="NCBI Taxonomy" id="1855383"/>
    <lineage>
        <taxon>Bacteria</taxon>
        <taxon>Pseudomonadati</taxon>
        <taxon>Pseudomonadota</taxon>
        <taxon>Alphaproteobacteria</taxon>
        <taxon>Hyphomicrobiales</taxon>
        <taxon>Afifellaceae</taxon>
        <taxon>Faunimonas</taxon>
    </lineage>
</organism>
<dbReference type="InterPro" id="IPR013221">
    <property type="entry name" value="Mur_ligase_cen"/>
</dbReference>